<gene>
    <name evidence="5" type="ORF">HPS56_04335</name>
</gene>
<dbReference type="CDD" id="cd01335">
    <property type="entry name" value="Radical_SAM"/>
    <property type="match status" value="1"/>
</dbReference>
<dbReference type="Pfam" id="PF04055">
    <property type="entry name" value="Radical_SAM"/>
    <property type="match status" value="1"/>
</dbReference>
<dbReference type="EMBL" id="JABKKF010000003">
    <property type="protein sequence ID" value="NPD91589.1"/>
    <property type="molecule type" value="Genomic_DNA"/>
</dbReference>
<proteinExistence type="predicted"/>
<evidence type="ECO:0000313" key="5">
    <source>
        <dbReference type="EMBL" id="NPD91589.1"/>
    </source>
</evidence>
<evidence type="ECO:0000259" key="4">
    <source>
        <dbReference type="SMART" id="SM00729"/>
    </source>
</evidence>
<keyword evidence="6" id="KW-1185">Reference proteome</keyword>
<name>A0ABX2AMZ4_9BACT</name>
<accession>A0ABX2AMZ4</accession>
<dbReference type="InterPro" id="IPR058240">
    <property type="entry name" value="rSAM_sf"/>
</dbReference>
<dbReference type="SFLD" id="SFLDG01084">
    <property type="entry name" value="Uncharacterised_Radical_SAM_Su"/>
    <property type="match status" value="1"/>
</dbReference>
<sequence length="265" mass="30945">MQMIVNEIFAKDYVTPSKLGAFAINPYVGCPHACRYCYASFMMRHTAHREPWGEFTDVKIAEKSISLKRISGKSVVMSSVTDPYNPLEAKYGVTRRILEQLVYSDCHLQIITKSKLVLRDIDLLQKIRHISVAVSINTADEQFRRDMDRADPIADRMETLRILHDSGIHAVLFMAPIFPFITDWKEIICRTRDFVDCYWLDGLNLRGSYANDIMSYIRTVYPQFYDDYLNIYYRCNKSGLLEFNRRICNWCDSNGINYSAYFRKA</sequence>
<organism evidence="5 6">
    <name type="scientific">Xylanibacter muris</name>
    <dbReference type="NCBI Taxonomy" id="2736290"/>
    <lineage>
        <taxon>Bacteria</taxon>
        <taxon>Pseudomonadati</taxon>
        <taxon>Bacteroidota</taxon>
        <taxon>Bacteroidia</taxon>
        <taxon>Bacteroidales</taxon>
        <taxon>Prevotellaceae</taxon>
        <taxon>Xylanibacter</taxon>
    </lineage>
</organism>
<keyword evidence="1" id="KW-0479">Metal-binding</keyword>
<dbReference type="SMART" id="SM00729">
    <property type="entry name" value="Elp3"/>
    <property type="match status" value="1"/>
</dbReference>
<feature type="domain" description="Elp3/MiaA/NifB-like radical SAM core" evidence="4">
    <location>
        <begin position="20"/>
        <end position="243"/>
    </location>
</feature>
<keyword evidence="2" id="KW-0408">Iron</keyword>
<dbReference type="PANTHER" id="PTHR43432">
    <property type="entry name" value="SLR0285 PROTEIN"/>
    <property type="match status" value="1"/>
</dbReference>
<evidence type="ECO:0000256" key="2">
    <source>
        <dbReference type="ARBA" id="ARBA00023004"/>
    </source>
</evidence>
<reference evidence="5 6" key="1">
    <citation type="submission" date="2020-05" db="EMBL/GenBank/DDBJ databases">
        <title>Distinct polysaccharide utilization as determinants for interspecies competition between intestinal Prevotella spp.</title>
        <authorList>
            <person name="Galvez E.J.C."/>
            <person name="Iljazovic A."/>
            <person name="Strowig T."/>
        </authorList>
    </citation>
    <scope>NUCLEOTIDE SEQUENCE [LARGE SCALE GENOMIC DNA]</scope>
    <source>
        <strain evidence="5 6">PMUR</strain>
    </source>
</reference>
<dbReference type="InterPro" id="IPR040086">
    <property type="entry name" value="MJ0683-like"/>
</dbReference>
<dbReference type="InterPro" id="IPR006638">
    <property type="entry name" value="Elp3/MiaA/NifB-like_rSAM"/>
</dbReference>
<dbReference type="PANTHER" id="PTHR43432:SF6">
    <property type="entry name" value="RADICAL SAM CORE DOMAIN-CONTAINING PROTEIN"/>
    <property type="match status" value="1"/>
</dbReference>
<evidence type="ECO:0000313" key="6">
    <source>
        <dbReference type="Proteomes" id="UP000714420"/>
    </source>
</evidence>
<dbReference type="Proteomes" id="UP000714420">
    <property type="component" value="Unassembled WGS sequence"/>
</dbReference>
<dbReference type="InterPro" id="IPR007197">
    <property type="entry name" value="rSAM"/>
</dbReference>
<evidence type="ECO:0000256" key="3">
    <source>
        <dbReference type="ARBA" id="ARBA00023014"/>
    </source>
</evidence>
<dbReference type="SFLD" id="SFLDS00029">
    <property type="entry name" value="Radical_SAM"/>
    <property type="match status" value="1"/>
</dbReference>
<evidence type="ECO:0000256" key="1">
    <source>
        <dbReference type="ARBA" id="ARBA00022723"/>
    </source>
</evidence>
<dbReference type="SUPFAM" id="SSF102114">
    <property type="entry name" value="Radical SAM enzymes"/>
    <property type="match status" value="1"/>
</dbReference>
<dbReference type="Gene3D" id="3.80.30.30">
    <property type="match status" value="1"/>
</dbReference>
<keyword evidence="3" id="KW-0411">Iron-sulfur</keyword>
<comment type="caution">
    <text evidence="5">The sequence shown here is derived from an EMBL/GenBank/DDBJ whole genome shotgun (WGS) entry which is preliminary data.</text>
</comment>
<protein>
    <submittedName>
        <fullName evidence="5">Radical SAM protein</fullName>
    </submittedName>
</protein>